<dbReference type="SUPFAM" id="SSF57756">
    <property type="entry name" value="Retrovirus zinc finger-like domains"/>
    <property type="match status" value="1"/>
</dbReference>
<dbReference type="SMART" id="SM00343">
    <property type="entry name" value="ZnF_C2HC"/>
    <property type="match status" value="1"/>
</dbReference>
<evidence type="ECO:0000259" key="3">
    <source>
        <dbReference type="PROSITE" id="PS50158"/>
    </source>
</evidence>
<reference evidence="4 5" key="1">
    <citation type="journal article" date="2023" name="Plants (Basel)">
        <title>Bridging the Gap: Combining Genomics and Transcriptomics Approaches to Understand Stylosanthes scabra, an Orphan Legume from the Brazilian Caatinga.</title>
        <authorList>
            <person name="Ferreira-Neto J.R.C."/>
            <person name="da Silva M.D."/>
            <person name="Binneck E."/>
            <person name="de Melo N.F."/>
            <person name="da Silva R.H."/>
            <person name="de Melo A.L.T.M."/>
            <person name="Pandolfi V."/>
            <person name="Bustamante F.O."/>
            <person name="Brasileiro-Vidal A.C."/>
            <person name="Benko-Iseppon A.M."/>
        </authorList>
    </citation>
    <scope>NUCLEOTIDE SEQUENCE [LARGE SCALE GENOMIC DNA]</scope>
    <source>
        <tissue evidence="4">Leaves</tissue>
    </source>
</reference>
<proteinExistence type="predicted"/>
<feature type="compositionally biased region" description="Polar residues" evidence="2">
    <location>
        <begin position="49"/>
        <end position="59"/>
    </location>
</feature>
<keyword evidence="1" id="KW-0862">Zinc</keyword>
<accession>A0ABU6WUJ9</accession>
<organism evidence="4 5">
    <name type="scientific">Stylosanthes scabra</name>
    <dbReference type="NCBI Taxonomy" id="79078"/>
    <lineage>
        <taxon>Eukaryota</taxon>
        <taxon>Viridiplantae</taxon>
        <taxon>Streptophyta</taxon>
        <taxon>Embryophyta</taxon>
        <taxon>Tracheophyta</taxon>
        <taxon>Spermatophyta</taxon>
        <taxon>Magnoliopsida</taxon>
        <taxon>eudicotyledons</taxon>
        <taxon>Gunneridae</taxon>
        <taxon>Pentapetalae</taxon>
        <taxon>rosids</taxon>
        <taxon>fabids</taxon>
        <taxon>Fabales</taxon>
        <taxon>Fabaceae</taxon>
        <taxon>Papilionoideae</taxon>
        <taxon>50 kb inversion clade</taxon>
        <taxon>dalbergioids sensu lato</taxon>
        <taxon>Dalbergieae</taxon>
        <taxon>Pterocarpus clade</taxon>
        <taxon>Stylosanthes</taxon>
    </lineage>
</organism>
<dbReference type="Pfam" id="PF00098">
    <property type="entry name" value="zf-CCHC"/>
    <property type="match status" value="1"/>
</dbReference>
<protein>
    <recommendedName>
        <fullName evidence="3">CCHC-type domain-containing protein</fullName>
    </recommendedName>
</protein>
<feature type="domain" description="CCHC-type" evidence="3">
    <location>
        <begin position="113"/>
        <end position="126"/>
    </location>
</feature>
<comment type="caution">
    <text evidence="4">The sequence shown here is derived from an EMBL/GenBank/DDBJ whole genome shotgun (WGS) entry which is preliminary data.</text>
</comment>
<evidence type="ECO:0000256" key="2">
    <source>
        <dbReference type="SAM" id="MobiDB-lite"/>
    </source>
</evidence>
<keyword evidence="5" id="KW-1185">Reference proteome</keyword>
<dbReference type="Proteomes" id="UP001341840">
    <property type="component" value="Unassembled WGS sequence"/>
</dbReference>
<gene>
    <name evidence="4" type="ORF">PIB30_097779</name>
</gene>
<dbReference type="EMBL" id="JASCZI010183675">
    <property type="protein sequence ID" value="MED6189617.1"/>
    <property type="molecule type" value="Genomic_DNA"/>
</dbReference>
<evidence type="ECO:0000313" key="4">
    <source>
        <dbReference type="EMBL" id="MED6189617.1"/>
    </source>
</evidence>
<sequence length="161" mass="17808">MAAQREEIPITSSMSTDTLTGILGAIKDLADTVRSQSESNREFLEQIRSGHQNGEGSDTNAKKTPVNPNYHRLSKFKKNTPSSFHGEYDPVVAQCWIEKEKLNIGGEVLRNVCFRCGKPGHYANNCNISRPVNNPTTNPQIKGRVFSLNGGEMTDSPNMIK</sequence>
<dbReference type="PROSITE" id="PS50158">
    <property type="entry name" value="ZF_CCHC"/>
    <property type="match status" value="1"/>
</dbReference>
<dbReference type="InterPro" id="IPR036875">
    <property type="entry name" value="Znf_CCHC_sf"/>
</dbReference>
<name>A0ABU6WUJ9_9FABA</name>
<feature type="non-terminal residue" evidence="4">
    <location>
        <position position="161"/>
    </location>
</feature>
<dbReference type="Gene3D" id="4.10.60.10">
    <property type="entry name" value="Zinc finger, CCHC-type"/>
    <property type="match status" value="1"/>
</dbReference>
<keyword evidence="1" id="KW-0863">Zinc-finger</keyword>
<evidence type="ECO:0000313" key="5">
    <source>
        <dbReference type="Proteomes" id="UP001341840"/>
    </source>
</evidence>
<evidence type="ECO:0000256" key="1">
    <source>
        <dbReference type="PROSITE-ProRule" id="PRU00047"/>
    </source>
</evidence>
<feature type="region of interest" description="Disordered" evidence="2">
    <location>
        <begin position="135"/>
        <end position="161"/>
    </location>
</feature>
<keyword evidence="1" id="KW-0479">Metal-binding</keyword>
<dbReference type="InterPro" id="IPR001878">
    <property type="entry name" value="Znf_CCHC"/>
</dbReference>
<feature type="region of interest" description="Disordered" evidence="2">
    <location>
        <begin position="49"/>
        <end position="69"/>
    </location>
</feature>